<comment type="subunit">
    <text evidence="3 7">Homodecamer; pentamer of dimers.</text>
</comment>
<comment type="function">
    <text evidence="6 7">Catalyzes the reversible reaction in which hydroxymethyl group from 5,10-methylenetetrahydrofolate is transferred onto alpha-ketoisovalerate to form ketopantoate.</text>
</comment>
<evidence type="ECO:0000256" key="8">
    <source>
        <dbReference type="PIRSR" id="PIRSR000388-1"/>
    </source>
</evidence>
<dbReference type="FunFam" id="3.20.20.60:FF:000003">
    <property type="entry name" value="3-methyl-2-oxobutanoate hydroxymethyltransferase"/>
    <property type="match status" value="1"/>
</dbReference>
<comment type="cofactor">
    <cofactor evidence="7 10">
        <name>Mg(2+)</name>
        <dbReference type="ChEBI" id="CHEBI:18420"/>
    </cofactor>
    <text evidence="7 10">Binds 1 Mg(2+) ion per subunit.</text>
</comment>
<dbReference type="STRING" id="459349.CLOAM1642"/>
<dbReference type="GO" id="GO:0003864">
    <property type="term" value="F:3-methyl-2-oxobutanoate hydroxymethyltransferase activity"/>
    <property type="evidence" value="ECO:0007669"/>
    <property type="project" value="UniProtKB-UniRule"/>
</dbReference>
<dbReference type="UniPathway" id="UPA00028">
    <property type="reaction ID" value="UER00003"/>
</dbReference>
<dbReference type="GO" id="GO:0000287">
    <property type="term" value="F:magnesium ion binding"/>
    <property type="evidence" value="ECO:0007669"/>
    <property type="project" value="TreeGrafter"/>
</dbReference>
<evidence type="ECO:0000256" key="4">
    <source>
        <dbReference type="ARBA" id="ARBA00022655"/>
    </source>
</evidence>
<reference evidence="11 12" key="1">
    <citation type="journal article" date="2008" name="J. Bacteriol.">
        <title>'Candidatus Cloacamonas acidaminovorans': genome sequence reconstruction provides a first glimpse of a new bacterial division.</title>
        <authorList>
            <person name="Pelletier E."/>
            <person name="Kreimeyer A."/>
            <person name="Bocs S."/>
            <person name="Rouy Z."/>
            <person name="Gyapay G."/>
            <person name="Chouari R."/>
            <person name="Riviere D."/>
            <person name="Ganesan A."/>
            <person name="Daegelen P."/>
            <person name="Sghir A."/>
            <person name="Cohen G.N."/>
            <person name="Medigue C."/>
            <person name="Weissenbach J."/>
            <person name="Le Paslier D."/>
        </authorList>
    </citation>
    <scope>NUCLEOTIDE SEQUENCE [LARGE SCALE GENOMIC DNA]</scope>
    <source>
        <strain evidence="12">Evry</strain>
    </source>
</reference>
<dbReference type="CDD" id="cd06557">
    <property type="entry name" value="KPHMT-like"/>
    <property type="match status" value="1"/>
</dbReference>
<dbReference type="GO" id="GO:0008168">
    <property type="term" value="F:methyltransferase activity"/>
    <property type="evidence" value="ECO:0007669"/>
    <property type="project" value="UniProtKB-KW"/>
</dbReference>
<comment type="similarity">
    <text evidence="2 7">Belongs to the PanB family.</text>
</comment>
<feature type="binding site" evidence="7 9">
    <location>
        <begin position="50"/>
        <end position="51"/>
    </location>
    <ligand>
        <name>3-methyl-2-oxobutanoate</name>
        <dbReference type="ChEBI" id="CHEBI:11851"/>
    </ligand>
</feature>
<organism evidence="11 12">
    <name type="scientific">Cloacimonas acidaminovorans (strain Evry)</name>
    <dbReference type="NCBI Taxonomy" id="459349"/>
    <lineage>
        <taxon>Bacteria</taxon>
        <taxon>Pseudomonadati</taxon>
        <taxon>Candidatus Cloacimonadota</taxon>
        <taxon>Candidatus Cloacimonadia</taxon>
        <taxon>Candidatus Cloacimonadales</taxon>
        <taxon>Candidatus Cloacimonadaceae</taxon>
        <taxon>Candidatus Cloacimonas</taxon>
    </lineage>
</organism>
<sequence length="276" mass="30526">MTKVKNNKTDIAVFKEMKHHQEKICMLTAYDYAMAKCVSATSVDIILVGDSLGMVVLGYEDTLQVTLENMIYHCSAVRRGAPDSFIIADMPYLSFHLSEKQTRQNAGKLIVQGKVNAVKLEGGSKSRIDAIKAIVDMEIPVCAHLGLTPQSIRKFGGYKVQGKKPVEQEELLKQAEEVAKAGAFMLVLEGIPELLGKEITETVSIPTIGIGAGRFTDGQVLVYHDLLGYSDLQPKYVKRYADLNNNIIEAVENFSQEVKNGVFPAPENIYYPLIQQ</sequence>
<keyword evidence="12" id="KW-1185">Reference proteome</keyword>
<comment type="subcellular location">
    <subcellularLocation>
        <location evidence="7">Cytoplasm</location>
    </subcellularLocation>
</comment>
<dbReference type="PANTHER" id="PTHR20881:SF0">
    <property type="entry name" value="3-METHYL-2-OXOBUTANOATE HYDROXYMETHYLTRANSFERASE"/>
    <property type="match status" value="1"/>
</dbReference>
<dbReference type="InterPro" id="IPR040442">
    <property type="entry name" value="Pyrv_kinase-like_dom_sf"/>
</dbReference>
<keyword evidence="7 10" id="KW-0460">Magnesium</keyword>
<evidence type="ECO:0000313" key="12">
    <source>
        <dbReference type="Proteomes" id="UP000002019"/>
    </source>
</evidence>
<keyword evidence="7" id="KW-0963">Cytoplasm</keyword>
<dbReference type="EMBL" id="CU466930">
    <property type="protein sequence ID" value="CAO81478.1"/>
    <property type="molecule type" value="Genomic_DNA"/>
</dbReference>
<evidence type="ECO:0000256" key="7">
    <source>
        <dbReference type="HAMAP-Rule" id="MF_00156"/>
    </source>
</evidence>
<dbReference type="EC" id="2.1.2.11" evidence="7"/>
<dbReference type="HOGENOM" id="CLU_036645_1_0_0"/>
<dbReference type="GO" id="GO:0005737">
    <property type="term" value="C:cytoplasm"/>
    <property type="evidence" value="ECO:0007669"/>
    <property type="project" value="UniProtKB-SubCell"/>
</dbReference>
<feature type="binding site" evidence="7 10">
    <location>
        <position position="89"/>
    </location>
    <ligand>
        <name>Mg(2+)</name>
        <dbReference type="ChEBI" id="CHEBI:18420"/>
    </ligand>
</feature>
<feature type="binding site" evidence="7 9">
    <location>
        <position position="119"/>
    </location>
    <ligand>
        <name>3-methyl-2-oxobutanoate</name>
        <dbReference type="ChEBI" id="CHEBI:11851"/>
    </ligand>
</feature>
<dbReference type="Pfam" id="PF02548">
    <property type="entry name" value="Pantoate_transf"/>
    <property type="match status" value="1"/>
</dbReference>
<evidence type="ECO:0000256" key="5">
    <source>
        <dbReference type="ARBA" id="ARBA00022679"/>
    </source>
</evidence>
<gene>
    <name evidence="7 11" type="primary">panB</name>
    <name evidence="11" type="ordered locus">CLOAM1642</name>
</gene>
<dbReference type="PANTHER" id="PTHR20881">
    <property type="entry name" value="3-METHYL-2-OXOBUTANOATE HYDROXYMETHYLTRANSFERASE"/>
    <property type="match status" value="1"/>
</dbReference>
<dbReference type="InterPro" id="IPR015813">
    <property type="entry name" value="Pyrv/PenolPyrv_kinase-like_dom"/>
</dbReference>
<accession>B0VG23</accession>
<dbReference type="NCBIfam" id="NF001452">
    <property type="entry name" value="PRK00311.1"/>
    <property type="match status" value="1"/>
</dbReference>
<evidence type="ECO:0000256" key="2">
    <source>
        <dbReference type="ARBA" id="ARBA00008676"/>
    </source>
</evidence>
<dbReference type="GO" id="GO:0015940">
    <property type="term" value="P:pantothenate biosynthetic process"/>
    <property type="evidence" value="ECO:0007669"/>
    <property type="project" value="UniProtKB-UniRule"/>
</dbReference>
<comment type="catalytic activity">
    <reaction evidence="7">
        <text>(6R)-5,10-methylene-5,6,7,8-tetrahydrofolate + 3-methyl-2-oxobutanoate + H2O = 2-dehydropantoate + (6S)-5,6,7,8-tetrahydrofolate</text>
        <dbReference type="Rhea" id="RHEA:11824"/>
        <dbReference type="ChEBI" id="CHEBI:11561"/>
        <dbReference type="ChEBI" id="CHEBI:11851"/>
        <dbReference type="ChEBI" id="CHEBI:15377"/>
        <dbReference type="ChEBI" id="CHEBI:15636"/>
        <dbReference type="ChEBI" id="CHEBI:57453"/>
        <dbReference type="EC" id="2.1.2.11"/>
    </reaction>
</comment>
<keyword evidence="7 10" id="KW-0479">Metal-binding</keyword>
<evidence type="ECO:0000313" key="11">
    <source>
        <dbReference type="EMBL" id="CAO81478.1"/>
    </source>
</evidence>
<dbReference type="PIRSF" id="PIRSF000388">
    <property type="entry name" value="Pantoate_hydroxy_MeTrfase"/>
    <property type="match status" value="1"/>
</dbReference>
<dbReference type="GO" id="GO:0032259">
    <property type="term" value="P:methylation"/>
    <property type="evidence" value="ECO:0007669"/>
    <property type="project" value="UniProtKB-KW"/>
</dbReference>
<feature type="binding site" evidence="7 9">
    <location>
        <position position="89"/>
    </location>
    <ligand>
        <name>3-methyl-2-oxobutanoate</name>
        <dbReference type="ChEBI" id="CHEBI:11851"/>
    </ligand>
</feature>
<proteinExistence type="inferred from homology"/>
<feature type="binding site" evidence="7 10">
    <location>
        <position position="121"/>
    </location>
    <ligand>
        <name>Mg(2+)</name>
        <dbReference type="ChEBI" id="CHEBI:18420"/>
    </ligand>
</feature>
<dbReference type="SUPFAM" id="SSF51621">
    <property type="entry name" value="Phosphoenolpyruvate/pyruvate domain"/>
    <property type="match status" value="1"/>
</dbReference>
<evidence type="ECO:0000256" key="10">
    <source>
        <dbReference type="PIRSR" id="PIRSR000388-3"/>
    </source>
</evidence>
<dbReference type="KEGG" id="caci:CLOAM1642"/>
<keyword evidence="4 7" id="KW-0566">Pantothenate biosynthesis</keyword>
<evidence type="ECO:0000256" key="9">
    <source>
        <dbReference type="PIRSR" id="PIRSR000388-2"/>
    </source>
</evidence>
<evidence type="ECO:0000256" key="1">
    <source>
        <dbReference type="ARBA" id="ARBA00005033"/>
    </source>
</evidence>
<dbReference type="RefSeq" id="WP_015425336.1">
    <property type="nucleotide sequence ID" value="NC_020449.1"/>
</dbReference>
<keyword evidence="5 7" id="KW-0808">Transferase</keyword>
<protein>
    <recommendedName>
        <fullName evidence="7">3-methyl-2-oxobutanoate hydroxymethyltransferase</fullName>
        <ecNumber evidence="7">2.1.2.11</ecNumber>
    </recommendedName>
    <alternativeName>
        <fullName evidence="7">Ketopantoate hydroxymethyltransferase</fullName>
        <shortName evidence="7">KPHMT</shortName>
    </alternativeName>
</protein>
<dbReference type="Proteomes" id="UP000002019">
    <property type="component" value="Chromosome"/>
</dbReference>
<name>B0VG23_CLOAI</name>
<dbReference type="AlphaFoldDB" id="B0VG23"/>
<dbReference type="NCBIfam" id="TIGR00222">
    <property type="entry name" value="panB"/>
    <property type="match status" value="1"/>
</dbReference>
<dbReference type="OrthoDB" id="9781789at2"/>
<dbReference type="InterPro" id="IPR003700">
    <property type="entry name" value="Pantoate_hydroxy_MeTrfase"/>
</dbReference>
<comment type="pathway">
    <text evidence="1 7">Cofactor biosynthesis; (R)-pantothenate biosynthesis; (R)-pantoate from 3-methyl-2-oxobutanoate: step 1/2.</text>
</comment>
<evidence type="ECO:0000256" key="3">
    <source>
        <dbReference type="ARBA" id="ARBA00011424"/>
    </source>
</evidence>
<evidence type="ECO:0000256" key="6">
    <source>
        <dbReference type="ARBA" id="ARBA00056497"/>
    </source>
</evidence>
<dbReference type="eggNOG" id="COG0413">
    <property type="taxonomic scope" value="Bacteria"/>
</dbReference>
<dbReference type="Gene3D" id="3.20.20.60">
    <property type="entry name" value="Phosphoenolpyruvate-binding domains"/>
    <property type="match status" value="1"/>
</dbReference>
<feature type="active site" description="Proton acceptor" evidence="7 8">
    <location>
        <position position="189"/>
    </location>
</feature>
<feature type="binding site" evidence="7 10">
    <location>
        <position position="50"/>
    </location>
    <ligand>
        <name>Mg(2+)</name>
        <dbReference type="ChEBI" id="CHEBI:18420"/>
    </ligand>
</feature>
<dbReference type="HAMAP" id="MF_00156">
    <property type="entry name" value="PanB"/>
    <property type="match status" value="1"/>
</dbReference>